<protein>
    <submittedName>
        <fullName evidence="3">Uncharacterized protein</fullName>
    </submittedName>
</protein>
<dbReference type="Proteomes" id="UP000887577">
    <property type="component" value="Unplaced"/>
</dbReference>
<feature type="region of interest" description="Disordered" evidence="1">
    <location>
        <begin position="90"/>
        <end position="124"/>
    </location>
</feature>
<organism evidence="2 3">
    <name type="scientific">Panagrolaimus superbus</name>
    <dbReference type="NCBI Taxonomy" id="310955"/>
    <lineage>
        <taxon>Eukaryota</taxon>
        <taxon>Metazoa</taxon>
        <taxon>Ecdysozoa</taxon>
        <taxon>Nematoda</taxon>
        <taxon>Chromadorea</taxon>
        <taxon>Rhabditida</taxon>
        <taxon>Tylenchina</taxon>
        <taxon>Panagrolaimomorpha</taxon>
        <taxon>Panagrolaimoidea</taxon>
        <taxon>Panagrolaimidae</taxon>
        <taxon>Panagrolaimus</taxon>
    </lineage>
</organism>
<dbReference type="WBParaSite" id="PSU_v2.g11364.t1">
    <property type="protein sequence ID" value="PSU_v2.g11364.t1"/>
    <property type="gene ID" value="PSU_v2.g11364"/>
</dbReference>
<accession>A0A914XTS6</accession>
<evidence type="ECO:0000313" key="3">
    <source>
        <dbReference type="WBParaSite" id="PSU_v2.g11364.t1"/>
    </source>
</evidence>
<evidence type="ECO:0000313" key="2">
    <source>
        <dbReference type="Proteomes" id="UP000887577"/>
    </source>
</evidence>
<name>A0A914XTS6_9BILA</name>
<reference evidence="3" key="1">
    <citation type="submission" date="2022-11" db="UniProtKB">
        <authorList>
            <consortium name="WormBaseParasite"/>
        </authorList>
    </citation>
    <scope>IDENTIFICATION</scope>
</reference>
<sequence length="124" mass="12912">MISLSTSDEPNASATILVQGSPPTSDFFYDEFHQMGIEGSGSSTALAVGMAAAATVAYHNAAANAAAASAASAPVTPVTIKTTPDFFENENKLINESHQTPLQSHPPRRSTTDIDRLAAELPQP</sequence>
<dbReference type="AlphaFoldDB" id="A0A914XTS6"/>
<evidence type="ECO:0000256" key="1">
    <source>
        <dbReference type="SAM" id="MobiDB-lite"/>
    </source>
</evidence>
<keyword evidence="2" id="KW-1185">Reference proteome</keyword>
<feature type="region of interest" description="Disordered" evidence="1">
    <location>
        <begin position="1"/>
        <end position="20"/>
    </location>
</feature>
<proteinExistence type="predicted"/>